<accession>A0A0A9BPT1</accession>
<reference evidence="1" key="2">
    <citation type="journal article" date="2015" name="Data Brief">
        <title>Shoot transcriptome of the giant reed, Arundo donax.</title>
        <authorList>
            <person name="Barrero R.A."/>
            <person name="Guerrero F.D."/>
            <person name="Moolhuijzen P."/>
            <person name="Goolsby J.A."/>
            <person name="Tidwell J."/>
            <person name="Bellgard S.E."/>
            <person name="Bellgard M.I."/>
        </authorList>
    </citation>
    <scope>NUCLEOTIDE SEQUENCE</scope>
    <source>
        <tissue evidence="1">Shoot tissue taken approximately 20 cm above the soil surface</tissue>
    </source>
</reference>
<reference evidence="1" key="1">
    <citation type="submission" date="2014-09" db="EMBL/GenBank/DDBJ databases">
        <authorList>
            <person name="Magalhaes I.L.F."/>
            <person name="Oliveira U."/>
            <person name="Santos F.R."/>
            <person name="Vidigal T.H.D.A."/>
            <person name="Brescovit A.D."/>
            <person name="Santos A.J."/>
        </authorList>
    </citation>
    <scope>NUCLEOTIDE SEQUENCE</scope>
    <source>
        <tissue evidence="1">Shoot tissue taken approximately 20 cm above the soil surface</tissue>
    </source>
</reference>
<protein>
    <submittedName>
        <fullName evidence="1">Uncharacterized protein</fullName>
    </submittedName>
</protein>
<dbReference type="AlphaFoldDB" id="A0A0A9BPT1"/>
<organism evidence="1">
    <name type="scientific">Arundo donax</name>
    <name type="common">Giant reed</name>
    <name type="synonym">Donax arundinaceus</name>
    <dbReference type="NCBI Taxonomy" id="35708"/>
    <lineage>
        <taxon>Eukaryota</taxon>
        <taxon>Viridiplantae</taxon>
        <taxon>Streptophyta</taxon>
        <taxon>Embryophyta</taxon>
        <taxon>Tracheophyta</taxon>
        <taxon>Spermatophyta</taxon>
        <taxon>Magnoliopsida</taxon>
        <taxon>Liliopsida</taxon>
        <taxon>Poales</taxon>
        <taxon>Poaceae</taxon>
        <taxon>PACMAD clade</taxon>
        <taxon>Arundinoideae</taxon>
        <taxon>Arundineae</taxon>
        <taxon>Arundo</taxon>
    </lineage>
</organism>
<evidence type="ECO:0000313" key="1">
    <source>
        <dbReference type="EMBL" id="JAD61282.1"/>
    </source>
</evidence>
<dbReference type="EMBL" id="GBRH01236613">
    <property type="protein sequence ID" value="JAD61282.1"/>
    <property type="molecule type" value="Transcribed_RNA"/>
</dbReference>
<sequence length="39" mass="4579">MVLNNLIYHMLCTNSQPYFGADESSLFCWNNKSFFCVLQ</sequence>
<proteinExistence type="predicted"/>
<name>A0A0A9BPT1_ARUDO</name>